<evidence type="ECO:0000313" key="1">
    <source>
        <dbReference type="EMBL" id="DAF54189.1"/>
    </source>
</evidence>
<organism evidence="1">
    <name type="scientific">Phage sp. ctcqm2</name>
    <dbReference type="NCBI Taxonomy" id="2828007"/>
    <lineage>
        <taxon>Viruses</taxon>
    </lineage>
</organism>
<proteinExistence type="predicted"/>
<name>A0A8S5ST13_9VIRU</name>
<sequence length="372" mass="38746">MALKKVNYVSGKTVITAENLNDIQDSVLALESEDGGGSGLTATQIAALDGLLKNAAYTKDVTSEYTTFRAAFGLSGGDEPGTKTWSVTSVLTNATSSNSATSVANGSSYSATITAEEGHTISSVTVMMGGVDITDTAYADGVIAIAAVTGDVIITVNASASGGDALITNGLQAYFDFRTAEYNNDAAGGATTISPTSGSGSLFAWAKNGIATQDDHGIHLANGRPYTFDARGGTAVSDYTGALTLLVLTKGQVAYQGFTYINYSQGWAFAPVYNTTSKAQKIDGTVTKEGYDYCVYRVDGGTLTLKMNDDAATYTGDEISGFESWVGTVNIGAQVQTNAGVYIVGAAIYNRVLTDVEIEDMRAFFKTLEVSE</sequence>
<accession>A0A8S5ST13</accession>
<reference evidence="1" key="1">
    <citation type="journal article" date="2021" name="Proc. Natl. Acad. Sci. U.S.A.">
        <title>A Catalog of Tens of Thousands of Viruses from Human Metagenomes Reveals Hidden Associations with Chronic Diseases.</title>
        <authorList>
            <person name="Tisza M.J."/>
            <person name="Buck C.B."/>
        </authorList>
    </citation>
    <scope>NUCLEOTIDE SEQUENCE</scope>
    <source>
        <strain evidence="1">Ctcqm2</strain>
    </source>
</reference>
<protein>
    <submittedName>
        <fullName evidence="1">Uncharacterized protein</fullName>
    </submittedName>
</protein>
<dbReference type="EMBL" id="BK032673">
    <property type="protein sequence ID" value="DAF54189.1"/>
    <property type="molecule type" value="Genomic_DNA"/>
</dbReference>